<dbReference type="InterPro" id="IPR012657">
    <property type="entry name" value="23S_rRNA-intervening_sequence"/>
</dbReference>
<dbReference type="NCBIfam" id="TIGR02436">
    <property type="entry name" value="four helix bundle protein"/>
    <property type="match status" value="1"/>
</dbReference>
<dbReference type="STRING" id="283786.SAMN04487990_10879"/>
<accession>A0A1H3ZBI8</accession>
<dbReference type="OrthoDB" id="9811959at2"/>
<dbReference type="SUPFAM" id="SSF158446">
    <property type="entry name" value="IVS-encoded protein-like"/>
    <property type="match status" value="1"/>
</dbReference>
<evidence type="ECO:0000313" key="1">
    <source>
        <dbReference type="EMBL" id="SEA21149.1"/>
    </source>
</evidence>
<dbReference type="PANTHER" id="PTHR38471:SF2">
    <property type="entry name" value="FOUR HELIX BUNDLE PROTEIN"/>
    <property type="match status" value="1"/>
</dbReference>
<dbReference type="AlphaFoldDB" id="A0A1H3ZBI8"/>
<sequence>MIKSYKDLEVHKLAFDLAMDIFWETRKFPKEEVYSLTSQLVRSSRSVSANISEGWAKRSYDSVFKQHLIHSLGSNSETEEWLNYAHSCGYLSTEKYKELTERNDRVGKMLTKLHQNWRNYEK</sequence>
<dbReference type="Proteomes" id="UP000198846">
    <property type="component" value="Unassembled WGS sequence"/>
</dbReference>
<gene>
    <name evidence="1" type="ORF">SAMN04487990_10879</name>
</gene>
<dbReference type="EMBL" id="FNQK01000008">
    <property type="protein sequence ID" value="SEA21149.1"/>
    <property type="molecule type" value="Genomic_DNA"/>
</dbReference>
<dbReference type="InterPro" id="IPR036583">
    <property type="entry name" value="23S_rRNA_IVS_sf"/>
</dbReference>
<dbReference type="Gene3D" id="1.20.1440.60">
    <property type="entry name" value="23S rRNA-intervening sequence"/>
    <property type="match status" value="1"/>
</dbReference>
<reference evidence="1 2" key="1">
    <citation type="submission" date="2016-10" db="EMBL/GenBank/DDBJ databases">
        <authorList>
            <person name="de Groot N.N."/>
        </authorList>
    </citation>
    <scope>NUCLEOTIDE SEQUENCE [LARGE SCALE GENOMIC DNA]</scope>
    <source>
        <strain evidence="1 2">DSM 23842</strain>
    </source>
</reference>
<dbReference type="RefSeq" id="WP_092133553.1">
    <property type="nucleotide sequence ID" value="NZ_FNQK01000008.1"/>
</dbReference>
<keyword evidence="2" id="KW-1185">Reference proteome</keyword>
<name>A0A1H3ZBI8_BIZPA</name>
<dbReference type="Pfam" id="PF05635">
    <property type="entry name" value="23S_rRNA_IVP"/>
    <property type="match status" value="1"/>
</dbReference>
<evidence type="ECO:0000313" key="2">
    <source>
        <dbReference type="Proteomes" id="UP000198846"/>
    </source>
</evidence>
<organism evidence="1 2">
    <name type="scientific">Bizionia paragorgiae</name>
    <dbReference type="NCBI Taxonomy" id="283786"/>
    <lineage>
        <taxon>Bacteria</taxon>
        <taxon>Pseudomonadati</taxon>
        <taxon>Bacteroidota</taxon>
        <taxon>Flavobacteriia</taxon>
        <taxon>Flavobacteriales</taxon>
        <taxon>Flavobacteriaceae</taxon>
        <taxon>Bizionia</taxon>
    </lineage>
</organism>
<proteinExistence type="predicted"/>
<dbReference type="CDD" id="cd16377">
    <property type="entry name" value="23S_rRNA_IVP_like"/>
    <property type="match status" value="1"/>
</dbReference>
<protein>
    <submittedName>
        <fullName evidence="1">Four helix bundle protein</fullName>
    </submittedName>
</protein>
<dbReference type="PANTHER" id="PTHR38471">
    <property type="entry name" value="FOUR HELIX BUNDLE PROTEIN"/>
    <property type="match status" value="1"/>
</dbReference>